<evidence type="ECO:0000313" key="1">
    <source>
        <dbReference type="EMBL" id="PTL37266.1"/>
    </source>
</evidence>
<protein>
    <submittedName>
        <fullName evidence="1">Uncharacterized protein</fullName>
    </submittedName>
</protein>
<dbReference type="AlphaFoldDB" id="A0A2T4U1M7"/>
<reference evidence="1 2" key="1">
    <citation type="submission" date="2017-09" db="EMBL/GenBank/DDBJ databases">
        <title>Bloom of a denitrifying methanotroph, Candidatus Methylomirabilis limnetica, in a deep stratified lake.</title>
        <authorList>
            <person name="Graf J.S."/>
            <person name="Marchant H.K."/>
            <person name="Tienken D."/>
            <person name="Hach P.F."/>
            <person name="Brand A."/>
            <person name="Schubert C.J."/>
            <person name="Kuypers M.M."/>
            <person name="Milucka J."/>
        </authorList>
    </citation>
    <scope>NUCLEOTIDE SEQUENCE [LARGE SCALE GENOMIC DNA]</scope>
    <source>
        <strain evidence="1 2">Zug</strain>
    </source>
</reference>
<dbReference type="EMBL" id="NVQC01000001">
    <property type="protein sequence ID" value="PTL37266.1"/>
    <property type="molecule type" value="Genomic_DNA"/>
</dbReference>
<dbReference type="Proteomes" id="UP000241436">
    <property type="component" value="Unassembled WGS sequence"/>
</dbReference>
<dbReference type="RefSeq" id="WP_107560861.1">
    <property type="nucleotide sequence ID" value="NZ_NVQC01000001.1"/>
</dbReference>
<gene>
    <name evidence="1" type="ORF">CLG94_00010</name>
</gene>
<accession>A0A2T4U1M7</accession>
<reference evidence="2" key="2">
    <citation type="journal article" date="2018" name="Environ. Microbiol.">
        <title>Bloom of a denitrifying methanotroph, 'Candidatus Methylomirabilis limnetica', in a deep stratified lake.</title>
        <authorList>
            <person name="Graf J.S."/>
            <person name="Mayr M.J."/>
            <person name="Marchant H.K."/>
            <person name="Tienken D."/>
            <person name="Hach P.F."/>
            <person name="Brand A."/>
            <person name="Schubert C.J."/>
            <person name="Kuypers M.M."/>
            <person name="Milucka J."/>
        </authorList>
    </citation>
    <scope>NUCLEOTIDE SEQUENCE [LARGE SCALE GENOMIC DNA]</scope>
    <source>
        <strain evidence="2">Zug</strain>
    </source>
</reference>
<keyword evidence="2" id="KW-1185">Reference proteome</keyword>
<name>A0A2T4U1M7_9BACT</name>
<evidence type="ECO:0000313" key="2">
    <source>
        <dbReference type="Proteomes" id="UP000241436"/>
    </source>
</evidence>
<comment type="caution">
    <text evidence="1">The sequence shown here is derived from an EMBL/GenBank/DDBJ whole genome shotgun (WGS) entry which is preliminary data.</text>
</comment>
<sequence>MITPSTYVTSATPTIWTAHRKFAISSGLVNQTIGGSTYINYLPVPPTTSTRKASEAINRVPDRHLARNAEAFIASIEATLTLWSALGFEPTGFPELQVFLPEDGSILLEWGTPSYRVGFSLESDDKESAWFLVSTPDLGQMRASGYTAHTDKDKLVQWLLFFIATNS</sequence>
<proteinExistence type="predicted"/>
<organism evidence="1 2">
    <name type="scientific">Candidatus Methylomirabilis limnetica</name>
    <dbReference type="NCBI Taxonomy" id="2033718"/>
    <lineage>
        <taxon>Bacteria</taxon>
        <taxon>Candidatus Methylomirabilota</taxon>
        <taxon>Candidatus Methylomirabilia</taxon>
        <taxon>Candidatus Methylomirabilales</taxon>
        <taxon>Candidatus Methylomirabilaceae</taxon>
        <taxon>Candidatus Methylomirabilis</taxon>
    </lineage>
</organism>